<feature type="domain" description="Sdz-33 F-box" evidence="1">
    <location>
        <begin position="125"/>
        <end position="193"/>
    </location>
</feature>
<evidence type="ECO:0000259" key="1">
    <source>
        <dbReference type="Pfam" id="PF07735"/>
    </source>
</evidence>
<proteinExistence type="predicted"/>
<dbReference type="InParanoid" id="G0N0F7"/>
<dbReference type="AlphaFoldDB" id="G0N0F7"/>
<name>G0N0F7_CAEBE</name>
<organism evidence="3">
    <name type="scientific">Caenorhabditis brenneri</name>
    <name type="common">Nematode worm</name>
    <dbReference type="NCBI Taxonomy" id="135651"/>
    <lineage>
        <taxon>Eukaryota</taxon>
        <taxon>Metazoa</taxon>
        <taxon>Ecdysozoa</taxon>
        <taxon>Nematoda</taxon>
        <taxon>Chromadorea</taxon>
        <taxon>Rhabditida</taxon>
        <taxon>Rhabditina</taxon>
        <taxon>Rhabditomorpha</taxon>
        <taxon>Rhabditoidea</taxon>
        <taxon>Rhabditidae</taxon>
        <taxon>Peloderinae</taxon>
        <taxon>Caenorhabditis</taxon>
    </lineage>
</organism>
<evidence type="ECO:0000313" key="3">
    <source>
        <dbReference type="Proteomes" id="UP000008068"/>
    </source>
</evidence>
<accession>G0N0F7</accession>
<dbReference type="OMA" id="PKNILME"/>
<keyword evidence="3" id="KW-1185">Reference proteome</keyword>
<dbReference type="InterPro" id="IPR053222">
    <property type="entry name" value="Zygotic_Embryogenesis-Asso"/>
</dbReference>
<sequence length="250" mass="30018">MYWGMGAYGRKKKLTAPHTVFVEVSNHLDDSEDISSELKKRNFTMQDWHDHLQQIFHFRTIDSIWFGENSSEFDIDDIKEVFRNATQVKIENTGCYDFNQLILQKYFPIEKLEIKSSNFRNSKIPKNILMENFTELYIHDREEETTSMKLNEMLLINSKKIVIDSSHMSGQQLNKFLKLWMKGATPLMEHLSIHYNVEKYFDNEIIMNGIEHRVIPRNTRRKFKVATIRNRKNYIFPVWDMYVWFDRCVV</sequence>
<dbReference type="InterPro" id="IPR012885">
    <property type="entry name" value="F-box_Sdz-33"/>
</dbReference>
<dbReference type="Proteomes" id="UP000008068">
    <property type="component" value="Unassembled WGS sequence"/>
</dbReference>
<dbReference type="FunCoup" id="G0N0F7">
    <property type="interactions" value="17"/>
</dbReference>
<gene>
    <name evidence="2" type="ORF">CAEBREN_15612</name>
</gene>
<dbReference type="EMBL" id="GL379824">
    <property type="protein sequence ID" value="EGT48858.1"/>
    <property type="molecule type" value="Genomic_DNA"/>
</dbReference>
<reference evidence="3" key="1">
    <citation type="submission" date="2011-07" db="EMBL/GenBank/DDBJ databases">
        <authorList>
            <consortium name="Caenorhabditis brenneri Sequencing and Analysis Consortium"/>
            <person name="Wilson R.K."/>
        </authorList>
    </citation>
    <scope>NUCLEOTIDE SEQUENCE [LARGE SCALE GENOMIC DNA]</scope>
    <source>
        <strain evidence="3">PB2801</strain>
    </source>
</reference>
<dbReference type="PANTHER" id="PTHR22899:SF1">
    <property type="entry name" value="F-BOX ASSOCIATED DOMAIN-CONTAINING PROTEIN"/>
    <property type="match status" value="1"/>
</dbReference>
<dbReference type="HOGENOM" id="CLU_028840_1_2_1"/>
<evidence type="ECO:0000313" key="2">
    <source>
        <dbReference type="EMBL" id="EGT48858.1"/>
    </source>
</evidence>
<protein>
    <recommendedName>
        <fullName evidence="1">Sdz-33 F-box domain-containing protein</fullName>
    </recommendedName>
</protein>
<dbReference type="PANTHER" id="PTHR22899">
    <property type="entry name" value="CYCLIN-RELATED F-BOX FAMILY"/>
    <property type="match status" value="1"/>
</dbReference>
<dbReference type="Pfam" id="PF07735">
    <property type="entry name" value="FBA_2"/>
    <property type="match status" value="1"/>
</dbReference>